<keyword evidence="4" id="KW-1185">Reference proteome</keyword>
<dbReference type="EMBL" id="CP104694">
    <property type="protein sequence ID" value="UXI68332.1"/>
    <property type="molecule type" value="Genomic_DNA"/>
</dbReference>
<organism evidence="3 4">
    <name type="scientific">Tahibacter amnicola</name>
    <dbReference type="NCBI Taxonomy" id="2976241"/>
    <lineage>
        <taxon>Bacteria</taxon>
        <taxon>Pseudomonadati</taxon>
        <taxon>Pseudomonadota</taxon>
        <taxon>Gammaproteobacteria</taxon>
        <taxon>Lysobacterales</taxon>
        <taxon>Rhodanobacteraceae</taxon>
        <taxon>Tahibacter</taxon>
    </lineage>
</organism>
<evidence type="ECO:0000313" key="4">
    <source>
        <dbReference type="Proteomes" id="UP001064632"/>
    </source>
</evidence>
<protein>
    <recommendedName>
        <fullName evidence="5">Integrating conjugative element membrane protein (TIGR03745 family)</fullName>
    </recommendedName>
</protein>
<reference evidence="3" key="1">
    <citation type="submission" date="2022-09" db="EMBL/GenBank/DDBJ databases">
        <title>Tahibacter sp. nov., isolated from a fresh water.</title>
        <authorList>
            <person name="Baek J.H."/>
            <person name="Lee J.K."/>
            <person name="Kim J.M."/>
            <person name="Jeon C.O."/>
        </authorList>
    </citation>
    <scope>NUCLEOTIDE SEQUENCE</scope>
    <source>
        <strain evidence="3">W38</strain>
    </source>
</reference>
<proteinExistence type="predicted"/>
<evidence type="ECO:0000313" key="3">
    <source>
        <dbReference type="EMBL" id="UXI68332.1"/>
    </source>
</evidence>
<dbReference type="RefSeq" id="WP_261695292.1">
    <property type="nucleotide sequence ID" value="NZ_CP104694.1"/>
</dbReference>
<gene>
    <name evidence="3" type="ORF">N4264_01390</name>
</gene>
<feature type="chain" id="PRO_5045150431" description="Integrating conjugative element membrane protein (TIGR03745 family)" evidence="2">
    <location>
        <begin position="37"/>
        <end position="131"/>
    </location>
</feature>
<keyword evidence="2" id="KW-0732">Signal</keyword>
<keyword evidence="1" id="KW-0472">Membrane</keyword>
<sequence>MNPLKALSNAIGQKYLTACAWTSTLAATALSSTAFAQLTQFDPNANNGKDLSTVIVKADSTTRELATLFLSVFAVMGFVLIAISLWKMYKASKDERETPKGAIVGLIVGGLMAGVTTVMWMVRNQLLGTGV</sequence>
<feature type="transmembrane region" description="Helical" evidence="1">
    <location>
        <begin position="101"/>
        <end position="122"/>
    </location>
</feature>
<dbReference type="Proteomes" id="UP001064632">
    <property type="component" value="Chromosome"/>
</dbReference>
<keyword evidence="1" id="KW-1133">Transmembrane helix</keyword>
<feature type="transmembrane region" description="Helical" evidence="1">
    <location>
        <begin position="68"/>
        <end position="89"/>
    </location>
</feature>
<accession>A0ABY6BFN4</accession>
<keyword evidence="1" id="KW-0812">Transmembrane</keyword>
<evidence type="ECO:0008006" key="5">
    <source>
        <dbReference type="Google" id="ProtNLM"/>
    </source>
</evidence>
<evidence type="ECO:0000256" key="2">
    <source>
        <dbReference type="SAM" id="SignalP"/>
    </source>
</evidence>
<feature type="signal peptide" evidence="2">
    <location>
        <begin position="1"/>
        <end position="36"/>
    </location>
</feature>
<evidence type="ECO:0000256" key="1">
    <source>
        <dbReference type="SAM" id="Phobius"/>
    </source>
</evidence>
<name>A0ABY6BFN4_9GAMM</name>